<reference evidence="17 18" key="1">
    <citation type="submission" date="2021-07" db="EMBL/GenBank/DDBJ databases">
        <authorList>
            <person name="Imarazene B."/>
            <person name="Zahm M."/>
            <person name="Klopp C."/>
            <person name="Cabau C."/>
            <person name="Beille S."/>
            <person name="Jouanno E."/>
            <person name="Castinel A."/>
            <person name="Lluch J."/>
            <person name="Gil L."/>
            <person name="Kuchtly C."/>
            <person name="Lopez Roques C."/>
            <person name="Donnadieu C."/>
            <person name="Parrinello H."/>
            <person name="Journot L."/>
            <person name="Du K."/>
            <person name="Schartl M."/>
            <person name="Retaux S."/>
            <person name="Guiguen Y."/>
        </authorList>
    </citation>
    <scope>NUCLEOTIDE SEQUENCE [LARGE SCALE GENOMIC DNA]</scope>
    <source>
        <strain evidence="17">Pach_M1</strain>
        <tissue evidence="17">Testis</tissue>
    </source>
</reference>
<dbReference type="Proteomes" id="UP000752171">
    <property type="component" value="Unassembled WGS sequence"/>
</dbReference>
<dbReference type="GO" id="GO:0005783">
    <property type="term" value="C:endoplasmic reticulum"/>
    <property type="evidence" value="ECO:0007669"/>
    <property type="project" value="TreeGrafter"/>
</dbReference>
<feature type="transmembrane region" description="Helical" evidence="16">
    <location>
        <begin position="202"/>
        <end position="224"/>
    </location>
</feature>
<evidence type="ECO:0000256" key="3">
    <source>
        <dbReference type="ARBA" id="ARBA00022475"/>
    </source>
</evidence>
<sequence>MTQKKIAPAVSTVSGNLPPSYEEANAGCPSYCYADGSFSWEDKHIRRIFIRKVYSILMLQLLATLAIVCAFTFSASVKFYIQTHPGLYSLSNFLFLGTFLALSCCGDLRRQFPWNLILLTVFTLSMACMLGFISSFYNSRSVVLCLGITAVVCFSVTIFSFQSRVDVTSYQGVLFSLCVVMLCCSLVMGFVVPFGYVPWIHAIYGIGGAILFTMFLAFDTQLLMGNKMYAISPEEYIFATLSLYLDIVNLFTFLLQLFGGGRE</sequence>
<evidence type="ECO:0000256" key="10">
    <source>
        <dbReference type="ARBA" id="ARBA00023257"/>
    </source>
</evidence>
<dbReference type="GO" id="GO:2001234">
    <property type="term" value="P:negative regulation of apoptotic signaling pathway"/>
    <property type="evidence" value="ECO:0007669"/>
    <property type="project" value="TreeGrafter"/>
</dbReference>
<evidence type="ECO:0000256" key="5">
    <source>
        <dbReference type="ARBA" id="ARBA00022703"/>
    </source>
</evidence>
<dbReference type="EMBL" id="JAICCE010000024">
    <property type="protein sequence ID" value="KAG9260457.1"/>
    <property type="molecule type" value="Genomic_DNA"/>
</dbReference>
<keyword evidence="7" id="KW-0770">Synapse</keyword>
<dbReference type="GO" id="GO:0045211">
    <property type="term" value="C:postsynaptic membrane"/>
    <property type="evidence" value="ECO:0007669"/>
    <property type="project" value="UniProtKB-SubCell"/>
</dbReference>
<feature type="transmembrane region" description="Helical" evidence="16">
    <location>
        <begin position="173"/>
        <end position="196"/>
    </location>
</feature>
<keyword evidence="5" id="KW-0053">Apoptosis</keyword>
<evidence type="ECO:0000313" key="18">
    <source>
        <dbReference type="Proteomes" id="UP000752171"/>
    </source>
</evidence>
<evidence type="ECO:0000256" key="7">
    <source>
        <dbReference type="ARBA" id="ARBA00023018"/>
    </source>
</evidence>
<feature type="transmembrane region" description="Helical" evidence="16">
    <location>
        <begin position="236"/>
        <end position="258"/>
    </location>
</feature>
<keyword evidence="3" id="KW-1003">Cell membrane</keyword>
<dbReference type="AlphaFoldDB" id="A0A8T2KP47"/>
<evidence type="ECO:0000256" key="16">
    <source>
        <dbReference type="RuleBase" id="RU004379"/>
    </source>
</evidence>
<evidence type="ECO:0000256" key="13">
    <source>
        <dbReference type="ARBA" id="ARBA00038784"/>
    </source>
</evidence>
<dbReference type="GO" id="GO:0005794">
    <property type="term" value="C:Golgi apparatus"/>
    <property type="evidence" value="ECO:0007669"/>
    <property type="project" value="TreeGrafter"/>
</dbReference>
<protein>
    <recommendedName>
        <fullName evidence="14">Protein lifeguard 2</fullName>
    </recommendedName>
    <alternativeName>
        <fullName evidence="15">Fas apoptotic inhibitory molecule 2</fullName>
    </alternativeName>
</protein>
<evidence type="ECO:0000256" key="1">
    <source>
        <dbReference type="ARBA" id="ARBA00004285"/>
    </source>
</evidence>
<evidence type="ECO:0000256" key="4">
    <source>
        <dbReference type="ARBA" id="ARBA00022692"/>
    </source>
</evidence>
<evidence type="ECO:0000256" key="12">
    <source>
        <dbReference type="ARBA" id="ARBA00038174"/>
    </source>
</evidence>
<evidence type="ECO:0000256" key="11">
    <source>
        <dbReference type="ARBA" id="ARBA00034100"/>
    </source>
</evidence>
<feature type="transmembrane region" description="Helical" evidence="16">
    <location>
        <begin position="116"/>
        <end position="135"/>
    </location>
</feature>
<evidence type="ECO:0000313" key="17">
    <source>
        <dbReference type="EMBL" id="KAG9260457.1"/>
    </source>
</evidence>
<evidence type="ECO:0000256" key="9">
    <source>
        <dbReference type="ARBA" id="ARBA00023180"/>
    </source>
</evidence>
<dbReference type="InterPro" id="IPR006214">
    <property type="entry name" value="Bax_inhibitor_1-related"/>
</dbReference>
<dbReference type="GO" id="GO:0006915">
    <property type="term" value="P:apoptotic process"/>
    <property type="evidence" value="ECO:0007669"/>
    <property type="project" value="UniProtKB-KW"/>
</dbReference>
<evidence type="ECO:0000256" key="8">
    <source>
        <dbReference type="ARBA" id="ARBA00023136"/>
    </source>
</evidence>
<keyword evidence="4 16" id="KW-0812">Transmembrane</keyword>
<dbReference type="PANTHER" id="PTHR23291">
    <property type="entry name" value="BAX INHIBITOR-RELATED"/>
    <property type="match status" value="1"/>
</dbReference>
<feature type="transmembrane region" description="Helical" evidence="16">
    <location>
        <begin position="141"/>
        <end position="161"/>
    </location>
</feature>
<dbReference type="CDD" id="cd10428">
    <property type="entry name" value="LFG_like"/>
    <property type="match status" value="1"/>
</dbReference>
<dbReference type="Pfam" id="PF01027">
    <property type="entry name" value="Bax1-I"/>
    <property type="match status" value="1"/>
</dbReference>
<comment type="caution">
    <text evidence="17">The sequence shown here is derived from an EMBL/GenBank/DDBJ whole genome shotgun (WGS) entry which is preliminary data.</text>
</comment>
<keyword evidence="8 16" id="KW-0472">Membrane</keyword>
<gene>
    <name evidence="17" type="primary">FAIM2</name>
    <name evidence="17" type="ORF">AMEX_G26722</name>
</gene>
<comment type="similarity">
    <text evidence="12">Belongs to the BI1 family. LFG subfamily.</text>
</comment>
<evidence type="ECO:0000256" key="6">
    <source>
        <dbReference type="ARBA" id="ARBA00022989"/>
    </source>
</evidence>
<evidence type="ECO:0000256" key="2">
    <source>
        <dbReference type="ARBA" id="ARBA00004651"/>
    </source>
</evidence>
<keyword evidence="9" id="KW-0325">Glycoprotein</keyword>
<dbReference type="OrthoDB" id="7933078at2759"/>
<feature type="transmembrane region" description="Helical" evidence="16">
    <location>
        <begin position="53"/>
        <end position="74"/>
    </location>
</feature>
<evidence type="ECO:0000256" key="15">
    <source>
        <dbReference type="ARBA" id="ARBA00042941"/>
    </source>
</evidence>
<feature type="transmembrane region" description="Helical" evidence="16">
    <location>
        <begin position="86"/>
        <end position="104"/>
    </location>
</feature>
<keyword evidence="6 16" id="KW-1133">Transmembrane helix</keyword>
<keyword evidence="10" id="KW-0628">Postsynaptic cell membrane</keyword>
<name>A0A8T2KP47_ASTMX</name>
<accession>A0A8T2KP47</accession>
<dbReference type="PANTHER" id="PTHR23291:SF18">
    <property type="entry name" value="PROTEIN LIFEGUARD 2"/>
    <property type="match status" value="1"/>
</dbReference>
<comment type="subunit">
    <text evidence="13">Interacts with FAS/TNFRSF6 and BAX.</text>
</comment>
<comment type="subcellular location">
    <subcellularLocation>
        <location evidence="2">Cell membrane</location>
        <topology evidence="2">Multi-pass membrane protein</topology>
    </subcellularLocation>
    <subcellularLocation>
        <location evidence="1">Membrane raft</location>
    </subcellularLocation>
    <subcellularLocation>
        <location evidence="11">Postsynaptic cell membrane</location>
    </subcellularLocation>
</comment>
<evidence type="ECO:0000256" key="14">
    <source>
        <dbReference type="ARBA" id="ARBA00040576"/>
    </source>
</evidence>
<dbReference type="GO" id="GO:0045121">
    <property type="term" value="C:membrane raft"/>
    <property type="evidence" value="ECO:0007669"/>
    <property type="project" value="UniProtKB-SubCell"/>
</dbReference>
<organism evidence="17 18">
    <name type="scientific">Astyanax mexicanus</name>
    <name type="common">Blind cave fish</name>
    <name type="synonym">Astyanax fasciatus mexicanus</name>
    <dbReference type="NCBI Taxonomy" id="7994"/>
    <lineage>
        <taxon>Eukaryota</taxon>
        <taxon>Metazoa</taxon>
        <taxon>Chordata</taxon>
        <taxon>Craniata</taxon>
        <taxon>Vertebrata</taxon>
        <taxon>Euteleostomi</taxon>
        <taxon>Actinopterygii</taxon>
        <taxon>Neopterygii</taxon>
        <taxon>Teleostei</taxon>
        <taxon>Ostariophysi</taxon>
        <taxon>Characiformes</taxon>
        <taxon>Characoidei</taxon>
        <taxon>Acestrorhamphidae</taxon>
        <taxon>Acestrorhamphinae</taxon>
        <taxon>Astyanax</taxon>
    </lineage>
</organism>
<proteinExistence type="inferred from homology"/>